<feature type="transmembrane region" description="Helical" evidence="10">
    <location>
        <begin position="436"/>
        <end position="457"/>
    </location>
</feature>
<dbReference type="FunFam" id="1.20.1250.20:FF:000002">
    <property type="entry name" value="Sugar transport protein 13"/>
    <property type="match status" value="1"/>
</dbReference>
<evidence type="ECO:0000256" key="2">
    <source>
        <dbReference type="ARBA" id="ARBA00010992"/>
    </source>
</evidence>
<dbReference type="InterPro" id="IPR005829">
    <property type="entry name" value="Sugar_transporter_CS"/>
</dbReference>
<evidence type="ECO:0000256" key="7">
    <source>
        <dbReference type="ARBA" id="ARBA00022989"/>
    </source>
</evidence>
<keyword evidence="3 9" id="KW-0813">Transport</keyword>
<evidence type="ECO:0000256" key="10">
    <source>
        <dbReference type="SAM" id="Phobius"/>
    </source>
</evidence>
<feature type="transmembrane region" description="Helical" evidence="10">
    <location>
        <begin position="369"/>
        <end position="389"/>
    </location>
</feature>
<dbReference type="InterPro" id="IPR036259">
    <property type="entry name" value="MFS_trans_sf"/>
</dbReference>
<dbReference type="InterPro" id="IPR044778">
    <property type="entry name" value="MFS_STP/MST-like_plant"/>
</dbReference>
<proteinExistence type="inferred from homology"/>
<dbReference type="AlphaFoldDB" id="A0AAW1WSY6"/>
<comment type="similarity">
    <text evidence="2 9">Belongs to the major facilitator superfamily. Sugar transporter (TC 2.A.1.1) family.</text>
</comment>
<dbReference type="CDD" id="cd17361">
    <property type="entry name" value="MFS_STP"/>
    <property type="match status" value="1"/>
</dbReference>
<feature type="transmembrane region" description="Helical" evidence="10">
    <location>
        <begin position="337"/>
        <end position="357"/>
    </location>
</feature>
<accession>A0AAW1WSY6</accession>
<dbReference type="InterPro" id="IPR003663">
    <property type="entry name" value="Sugar/inositol_transpt"/>
</dbReference>
<keyword evidence="8 10" id="KW-0472">Membrane</keyword>
<comment type="subcellular location">
    <subcellularLocation>
        <location evidence="1">Membrane</location>
        <topology evidence="1">Multi-pass membrane protein</topology>
    </subcellularLocation>
</comment>
<dbReference type="GO" id="GO:0015293">
    <property type="term" value="F:symporter activity"/>
    <property type="evidence" value="ECO:0007669"/>
    <property type="project" value="UniProtKB-KW"/>
</dbReference>
<feature type="transmembrane region" description="Helical" evidence="10">
    <location>
        <begin position="63"/>
        <end position="83"/>
    </location>
</feature>
<dbReference type="NCBIfam" id="TIGR00879">
    <property type="entry name" value="SP"/>
    <property type="match status" value="1"/>
</dbReference>
<feature type="transmembrane region" description="Helical" evidence="10">
    <location>
        <begin position="267"/>
        <end position="289"/>
    </location>
</feature>
<dbReference type="Pfam" id="PF00083">
    <property type="entry name" value="Sugar_tr"/>
    <property type="match status" value="1"/>
</dbReference>
<protein>
    <recommendedName>
        <fullName evidence="11">Major facilitator superfamily (MFS) profile domain-containing protein</fullName>
    </recommendedName>
</protein>
<evidence type="ECO:0000256" key="1">
    <source>
        <dbReference type="ARBA" id="ARBA00004141"/>
    </source>
</evidence>
<dbReference type="PANTHER" id="PTHR23500">
    <property type="entry name" value="SOLUTE CARRIER FAMILY 2, FACILITATED GLUCOSE TRANSPORTER"/>
    <property type="match status" value="1"/>
</dbReference>
<evidence type="ECO:0000256" key="4">
    <source>
        <dbReference type="ARBA" id="ARBA00022597"/>
    </source>
</evidence>
<feature type="transmembrane region" description="Helical" evidence="10">
    <location>
        <begin position="123"/>
        <end position="140"/>
    </location>
</feature>
<dbReference type="PROSITE" id="PS00217">
    <property type="entry name" value="SUGAR_TRANSPORT_2"/>
    <property type="match status" value="1"/>
</dbReference>
<dbReference type="EMBL" id="JBEDUW010000005">
    <property type="protein sequence ID" value="KAK9927333.1"/>
    <property type="molecule type" value="Genomic_DNA"/>
</dbReference>
<evidence type="ECO:0000259" key="11">
    <source>
        <dbReference type="PROSITE" id="PS50850"/>
    </source>
</evidence>
<keyword evidence="6" id="KW-0769">Symport</keyword>
<feature type="transmembrane region" description="Helical" evidence="10">
    <location>
        <begin position="95"/>
        <end position="117"/>
    </location>
</feature>
<keyword evidence="7 10" id="KW-1133">Transmembrane helix</keyword>
<dbReference type="InterPro" id="IPR045262">
    <property type="entry name" value="STP/PLT_plant"/>
</dbReference>
<feature type="transmembrane region" description="Helical" evidence="10">
    <location>
        <begin position="301"/>
        <end position="325"/>
    </location>
</feature>
<keyword evidence="4" id="KW-0762">Sugar transport</keyword>
<dbReference type="Proteomes" id="UP001457282">
    <property type="component" value="Unassembled WGS sequence"/>
</dbReference>
<dbReference type="GO" id="GO:0016020">
    <property type="term" value="C:membrane"/>
    <property type="evidence" value="ECO:0007669"/>
    <property type="project" value="UniProtKB-SubCell"/>
</dbReference>
<dbReference type="InterPro" id="IPR020846">
    <property type="entry name" value="MFS_dom"/>
</dbReference>
<evidence type="ECO:0000256" key="3">
    <source>
        <dbReference type="ARBA" id="ARBA00022448"/>
    </source>
</evidence>
<feature type="domain" description="Major facilitator superfamily (MFS) profile" evidence="11">
    <location>
        <begin position="8"/>
        <end position="461"/>
    </location>
</feature>
<dbReference type="Gene3D" id="1.20.1250.20">
    <property type="entry name" value="MFS general substrate transporter like domains"/>
    <property type="match status" value="1"/>
</dbReference>
<evidence type="ECO:0000256" key="8">
    <source>
        <dbReference type="ARBA" id="ARBA00023136"/>
    </source>
</evidence>
<evidence type="ECO:0000313" key="13">
    <source>
        <dbReference type="Proteomes" id="UP001457282"/>
    </source>
</evidence>
<organism evidence="12 13">
    <name type="scientific">Rubus argutus</name>
    <name type="common">Southern blackberry</name>
    <dbReference type="NCBI Taxonomy" id="59490"/>
    <lineage>
        <taxon>Eukaryota</taxon>
        <taxon>Viridiplantae</taxon>
        <taxon>Streptophyta</taxon>
        <taxon>Embryophyta</taxon>
        <taxon>Tracheophyta</taxon>
        <taxon>Spermatophyta</taxon>
        <taxon>Magnoliopsida</taxon>
        <taxon>eudicotyledons</taxon>
        <taxon>Gunneridae</taxon>
        <taxon>Pentapetalae</taxon>
        <taxon>rosids</taxon>
        <taxon>fabids</taxon>
        <taxon>Rosales</taxon>
        <taxon>Rosaceae</taxon>
        <taxon>Rosoideae</taxon>
        <taxon>Rosoideae incertae sedis</taxon>
        <taxon>Rubus</taxon>
    </lineage>
</organism>
<dbReference type="GO" id="GO:0015145">
    <property type="term" value="F:monosaccharide transmembrane transporter activity"/>
    <property type="evidence" value="ECO:0007669"/>
    <property type="project" value="InterPro"/>
</dbReference>
<keyword evidence="5 10" id="KW-0812">Transmembrane</keyword>
<dbReference type="InterPro" id="IPR005828">
    <property type="entry name" value="MFS_sugar_transport-like"/>
</dbReference>
<feature type="transmembrane region" description="Helical" evidence="10">
    <location>
        <begin position="152"/>
        <end position="174"/>
    </location>
</feature>
<feature type="transmembrane region" description="Helical" evidence="10">
    <location>
        <begin position="410"/>
        <end position="430"/>
    </location>
</feature>
<dbReference type="PROSITE" id="PS50850">
    <property type="entry name" value="MFS"/>
    <property type="match status" value="1"/>
</dbReference>
<comment type="caution">
    <text evidence="12">The sequence shown here is derived from an EMBL/GenBank/DDBJ whole genome shotgun (WGS) entry which is preliminary data.</text>
</comment>
<sequence length="497" mass="54197">MAGGGIAQSGGKQYPGLIFGYDLGVSGGVTSMDVFLKEFFPKVYLQSSASVSTNQYCKFDSEILTLFTSSLYVAALVSCLVASKITRSFGRKRTMTFGGILFLIGSLFNALATSLWMLIVGRLFLGFGIGFSNQSVPIYLSETAPSKKRGLLNMLFQLAITVGILVAGLANYAFDSWFKGNLPWRLSLGGAAVPAVLIIVGSVFLPDTPNSLIERGEHEEAKAQLLKLRGIDNVDEEFNDLVAASDAAKLVKHPWSTLLSRKYRPQLVFAICIPALQQLTGMNVITFYAPVLFKTVGFGSSASLASAVITNLVNFLATFVAMYVVDRKGRRTLFLEGGFQMFLTQVAVGIFMAVKFGVSGNPGEISKGIAGTLVAIICIYVAGFAWSWGPLGWLVPSEIFPLEVRSAAQAINVSVNMIFTFVIAQIFTAMLCHLKFGLFFFFSFFLVVMSIFIYKFLPETKGVPIEEMGRVWEQHPYWSKFVVQDEGIAMGKAAQNV</sequence>
<evidence type="ECO:0000313" key="12">
    <source>
        <dbReference type="EMBL" id="KAK9927333.1"/>
    </source>
</evidence>
<feature type="transmembrane region" description="Helical" evidence="10">
    <location>
        <begin position="186"/>
        <end position="205"/>
    </location>
</feature>
<evidence type="ECO:0000256" key="9">
    <source>
        <dbReference type="RuleBase" id="RU003346"/>
    </source>
</evidence>
<dbReference type="SUPFAM" id="SSF103473">
    <property type="entry name" value="MFS general substrate transporter"/>
    <property type="match status" value="1"/>
</dbReference>
<evidence type="ECO:0000256" key="6">
    <source>
        <dbReference type="ARBA" id="ARBA00022847"/>
    </source>
</evidence>
<reference evidence="12 13" key="1">
    <citation type="journal article" date="2023" name="G3 (Bethesda)">
        <title>A chromosome-length genome assembly and annotation of blackberry (Rubus argutus, cv. 'Hillquist').</title>
        <authorList>
            <person name="Bruna T."/>
            <person name="Aryal R."/>
            <person name="Dudchenko O."/>
            <person name="Sargent D.J."/>
            <person name="Mead D."/>
            <person name="Buti M."/>
            <person name="Cavallini A."/>
            <person name="Hytonen T."/>
            <person name="Andres J."/>
            <person name="Pham M."/>
            <person name="Weisz D."/>
            <person name="Mascagni F."/>
            <person name="Usai G."/>
            <person name="Natali L."/>
            <person name="Bassil N."/>
            <person name="Fernandez G.E."/>
            <person name="Lomsadze A."/>
            <person name="Armour M."/>
            <person name="Olukolu B."/>
            <person name="Poorten T."/>
            <person name="Britton C."/>
            <person name="Davik J."/>
            <person name="Ashrafi H."/>
            <person name="Aiden E.L."/>
            <person name="Borodovsky M."/>
            <person name="Worthington M."/>
        </authorList>
    </citation>
    <scope>NUCLEOTIDE SEQUENCE [LARGE SCALE GENOMIC DNA]</scope>
    <source>
        <strain evidence="12">PI 553951</strain>
    </source>
</reference>
<name>A0AAW1WSY6_RUBAR</name>
<dbReference type="PANTHER" id="PTHR23500:SF477">
    <property type="entry name" value="MAJOR FACILITATOR SUPERFAMILY (MFS) PROFILE DOMAIN-CONTAINING PROTEIN"/>
    <property type="match status" value="1"/>
</dbReference>
<dbReference type="PRINTS" id="PR00171">
    <property type="entry name" value="SUGRTRNSPORT"/>
</dbReference>
<evidence type="ECO:0000256" key="5">
    <source>
        <dbReference type="ARBA" id="ARBA00022692"/>
    </source>
</evidence>
<keyword evidence="13" id="KW-1185">Reference proteome</keyword>
<gene>
    <name evidence="12" type="ORF">M0R45_024521</name>
</gene>